<dbReference type="EMBL" id="MFQZ01000008">
    <property type="protein sequence ID" value="OGH87967.1"/>
    <property type="molecule type" value="Genomic_DNA"/>
</dbReference>
<sequence length="191" mass="21477">MTIEREGQPMPKLEDVNLNLELADENKQRKGGTEITSVTFNNVTLNLEITYSSHITPNDNTAGKVLIRASKIDGGAIPAGSLKIELLIQPGEDGRRICFVTSDVANYDRSLPKLGRALWDLIPKLTQKIADDNKIATIHLVKKSPSGTLKPEKWDEIFEQFLADRLYLPTDKQSHFKKNGYGWVKKYTPQK</sequence>
<comment type="caution">
    <text evidence="1">The sequence shown here is derived from an EMBL/GenBank/DDBJ whole genome shotgun (WGS) entry which is preliminary data.</text>
</comment>
<evidence type="ECO:0000313" key="2">
    <source>
        <dbReference type="Proteomes" id="UP000177907"/>
    </source>
</evidence>
<accession>A0A1F6NVL7</accession>
<protein>
    <submittedName>
        <fullName evidence="1">Uncharacterized protein</fullName>
    </submittedName>
</protein>
<organism evidence="1 2">
    <name type="scientific">Candidatus Magasanikbacteria bacterium RIFOXYC2_FULL_42_28</name>
    <dbReference type="NCBI Taxonomy" id="1798704"/>
    <lineage>
        <taxon>Bacteria</taxon>
        <taxon>Candidatus Magasanikiibacteriota</taxon>
    </lineage>
</organism>
<reference evidence="1 2" key="1">
    <citation type="journal article" date="2016" name="Nat. Commun.">
        <title>Thousands of microbial genomes shed light on interconnected biogeochemical processes in an aquifer system.</title>
        <authorList>
            <person name="Anantharaman K."/>
            <person name="Brown C.T."/>
            <person name="Hug L.A."/>
            <person name="Sharon I."/>
            <person name="Castelle C.J."/>
            <person name="Probst A.J."/>
            <person name="Thomas B.C."/>
            <person name="Singh A."/>
            <person name="Wilkins M.J."/>
            <person name="Karaoz U."/>
            <person name="Brodie E.L."/>
            <person name="Williams K.H."/>
            <person name="Hubbard S.S."/>
            <person name="Banfield J.F."/>
        </authorList>
    </citation>
    <scope>NUCLEOTIDE SEQUENCE [LARGE SCALE GENOMIC DNA]</scope>
</reference>
<gene>
    <name evidence="1" type="ORF">A3J93_02200</name>
</gene>
<proteinExistence type="predicted"/>
<dbReference type="Proteomes" id="UP000177907">
    <property type="component" value="Unassembled WGS sequence"/>
</dbReference>
<name>A0A1F6NVL7_9BACT</name>
<evidence type="ECO:0000313" key="1">
    <source>
        <dbReference type="EMBL" id="OGH87967.1"/>
    </source>
</evidence>
<dbReference type="AlphaFoldDB" id="A0A1F6NVL7"/>